<evidence type="ECO:0000256" key="1">
    <source>
        <dbReference type="SAM" id="MobiDB-lite"/>
    </source>
</evidence>
<evidence type="ECO:0000313" key="4">
    <source>
        <dbReference type="Proteomes" id="UP000314294"/>
    </source>
</evidence>
<proteinExistence type="predicted"/>
<name>A0A4Z2FVD2_9TELE</name>
<keyword evidence="2" id="KW-1133">Transmembrane helix</keyword>
<evidence type="ECO:0000256" key="2">
    <source>
        <dbReference type="SAM" id="Phobius"/>
    </source>
</evidence>
<dbReference type="EMBL" id="SRLO01000893">
    <property type="protein sequence ID" value="TNN44624.1"/>
    <property type="molecule type" value="Genomic_DNA"/>
</dbReference>
<comment type="caution">
    <text evidence="3">The sequence shown here is derived from an EMBL/GenBank/DDBJ whole genome shotgun (WGS) entry which is preliminary data.</text>
</comment>
<dbReference type="AlphaFoldDB" id="A0A4Z2FVD2"/>
<keyword evidence="2" id="KW-0472">Membrane</keyword>
<feature type="transmembrane region" description="Helical" evidence="2">
    <location>
        <begin position="195"/>
        <end position="217"/>
    </location>
</feature>
<accession>A0A4Z2FVD2</accession>
<gene>
    <name evidence="3" type="ORF">EYF80_045194</name>
</gene>
<organism evidence="3 4">
    <name type="scientific">Liparis tanakae</name>
    <name type="common">Tanaka's snailfish</name>
    <dbReference type="NCBI Taxonomy" id="230148"/>
    <lineage>
        <taxon>Eukaryota</taxon>
        <taxon>Metazoa</taxon>
        <taxon>Chordata</taxon>
        <taxon>Craniata</taxon>
        <taxon>Vertebrata</taxon>
        <taxon>Euteleostomi</taxon>
        <taxon>Actinopterygii</taxon>
        <taxon>Neopterygii</taxon>
        <taxon>Teleostei</taxon>
        <taxon>Neoteleostei</taxon>
        <taxon>Acanthomorphata</taxon>
        <taxon>Eupercaria</taxon>
        <taxon>Perciformes</taxon>
        <taxon>Cottioidei</taxon>
        <taxon>Cottales</taxon>
        <taxon>Liparidae</taxon>
        <taxon>Liparis</taxon>
    </lineage>
</organism>
<sequence>MGELRKRPALPGALVFFSLKNRYLSEGNVSDEEQDRDVDEGNDNVIGEADAWRSGWWNVTTTNDAMALLMLRPLLLSSPILGSEWLKDLVTIYSSTNHVTNVTMATGSTTKGEALDRLNKGWDSPRDDRLHHLSVVIYPDCRDKGDEWKSGRIHFGGGALESDEEEAGNSRNASALAAHGNSREDIQGGRDATTIIITTTIIIIIIIIIITTTTIIIRDLELKAHIMTLRDDDASDCP</sequence>
<keyword evidence="4" id="KW-1185">Reference proteome</keyword>
<dbReference type="Proteomes" id="UP000314294">
    <property type="component" value="Unassembled WGS sequence"/>
</dbReference>
<evidence type="ECO:0000313" key="3">
    <source>
        <dbReference type="EMBL" id="TNN44624.1"/>
    </source>
</evidence>
<keyword evidence="2" id="KW-0812">Transmembrane</keyword>
<reference evidence="3 4" key="1">
    <citation type="submission" date="2019-03" db="EMBL/GenBank/DDBJ databases">
        <title>First draft genome of Liparis tanakae, snailfish: a comprehensive survey of snailfish specific genes.</title>
        <authorList>
            <person name="Kim W."/>
            <person name="Song I."/>
            <person name="Jeong J.-H."/>
            <person name="Kim D."/>
            <person name="Kim S."/>
            <person name="Ryu S."/>
            <person name="Song J.Y."/>
            <person name="Lee S.K."/>
        </authorList>
    </citation>
    <scope>NUCLEOTIDE SEQUENCE [LARGE SCALE GENOMIC DNA]</scope>
    <source>
        <tissue evidence="3">Muscle</tissue>
    </source>
</reference>
<protein>
    <submittedName>
        <fullName evidence="3">Uncharacterized protein</fullName>
    </submittedName>
</protein>
<feature type="region of interest" description="Disordered" evidence="1">
    <location>
        <begin position="159"/>
        <end position="184"/>
    </location>
</feature>